<comment type="similarity">
    <text evidence="2 18">Belongs to the integrin beta chain family.</text>
</comment>
<evidence type="ECO:0000256" key="10">
    <source>
        <dbReference type="ARBA" id="ARBA00022842"/>
    </source>
</evidence>
<dbReference type="SUPFAM" id="SSF53300">
    <property type="entry name" value="vWA-like"/>
    <property type="match status" value="1"/>
</dbReference>
<feature type="disulfide bond" evidence="17">
    <location>
        <begin position="640"/>
        <end position="649"/>
    </location>
</feature>
<feature type="disulfide bond" evidence="17">
    <location>
        <begin position="506"/>
        <end position="551"/>
    </location>
</feature>
<feature type="region of interest" description="Disordered" evidence="19">
    <location>
        <begin position="1"/>
        <end position="25"/>
    </location>
</feature>
<dbReference type="InterPro" id="IPR013111">
    <property type="entry name" value="EGF_extracell"/>
</dbReference>
<evidence type="ECO:0000256" key="15">
    <source>
        <dbReference type="ARBA" id="ARBA00023157"/>
    </source>
</evidence>
<feature type="disulfide bond" evidence="17">
    <location>
        <begin position="656"/>
        <end position="665"/>
    </location>
</feature>
<keyword evidence="16" id="KW-0325">Glycoprotein</keyword>
<evidence type="ECO:0000256" key="9">
    <source>
        <dbReference type="ARBA" id="ARBA00022837"/>
    </source>
</evidence>
<evidence type="ECO:0000256" key="2">
    <source>
        <dbReference type="ARBA" id="ARBA00007449"/>
    </source>
</evidence>
<dbReference type="KEGG" id="oki:109908339"/>
<dbReference type="SUPFAM" id="SSF69179">
    <property type="entry name" value="Integrin domains"/>
    <property type="match status" value="1"/>
</dbReference>
<dbReference type="PROSITE" id="PS00243">
    <property type="entry name" value="I_EGF_1"/>
    <property type="match status" value="1"/>
</dbReference>
<evidence type="ECO:0000256" key="3">
    <source>
        <dbReference type="ARBA" id="ARBA00022475"/>
    </source>
</evidence>
<dbReference type="GO" id="GO:0050900">
    <property type="term" value="P:leukocyte migration"/>
    <property type="evidence" value="ECO:0007669"/>
    <property type="project" value="TreeGrafter"/>
</dbReference>
<evidence type="ECO:0000256" key="11">
    <source>
        <dbReference type="ARBA" id="ARBA00022889"/>
    </source>
</evidence>
<evidence type="ECO:0000259" key="21">
    <source>
        <dbReference type="SMART" id="SM00187"/>
    </source>
</evidence>
<feature type="disulfide bond" evidence="17">
    <location>
        <begin position="227"/>
        <end position="235"/>
    </location>
</feature>
<dbReference type="InterPro" id="IPR016201">
    <property type="entry name" value="PSI"/>
</dbReference>
<dbReference type="InterPro" id="IPR032695">
    <property type="entry name" value="Integrin_dom_sf"/>
</dbReference>
<dbReference type="SUPFAM" id="SSF103575">
    <property type="entry name" value="Plexin repeat"/>
    <property type="match status" value="1"/>
</dbReference>
<feature type="domain" description="Integrin beta subunit VWA" evidence="21">
    <location>
        <begin position="68"/>
        <end position="486"/>
    </location>
</feature>
<dbReference type="FunFam" id="3.40.50.410:FF:000002">
    <property type="entry name" value="Integrin beta"/>
    <property type="match status" value="1"/>
</dbReference>
<keyword evidence="3" id="KW-1003">Cell membrane</keyword>
<keyword evidence="7" id="KW-0732">Signal</keyword>
<reference evidence="23" key="2">
    <citation type="submission" date="2025-09" db="UniProtKB">
        <authorList>
            <consortium name="Ensembl"/>
        </authorList>
    </citation>
    <scope>IDENTIFICATION</scope>
</reference>
<gene>
    <name evidence="23" type="primary">LOC109908339</name>
</gene>
<dbReference type="FunFam" id="2.10.25.10:FF:000075">
    <property type="entry name" value="Integrin beta"/>
    <property type="match status" value="1"/>
</dbReference>
<evidence type="ECO:0000256" key="1">
    <source>
        <dbReference type="ARBA" id="ARBA00004251"/>
    </source>
</evidence>
<evidence type="ECO:0000256" key="14">
    <source>
        <dbReference type="ARBA" id="ARBA00023136"/>
    </source>
</evidence>
<feature type="transmembrane region" description="Helical" evidence="20">
    <location>
        <begin position="734"/>
        <end position="753"/>
    </location>
</feature>
<keyword evidence="6" id="KW-0479">Metal-binding</keyword>
<dbReference type="PRINTS" id="PR01186">
    <property type="entry name" value="INTEGRINB"/>
</dbReference>
<protein>
    <recommendedName>
        <fullName evidence="18">Integrin beta</fullName>
    </recommendedName>
</protein>
<keyword evidence="13 18" id="KW-0401">Integrin</keyword>
<evidence type="ECO:0000256" key="20">
    <source>
        <dbReference type="SAM" id="Phobius"/>
    </source>
</evidence>
<feature type="disulfide bond" evidence="17">
    <location>
        <begin position="81"/>
        <end position="97"/>
    </location>
</feature>
<keyword evidence="4" id="KW-0245">EGF-like domain</keyword>
<dbReference type="InterPro" id="IPR057243">
    <property type="entry name" value="Integrin_I-EGF_CS"/>
</dbReference>
<dbReference type="Gene3D" id="1.20.5.100">
    <property type="entry name" value="Cytochrome c1, transmembrane anchor, C-terminal"/>
    <property type="match status" value="1"/>
</dbReference>
<dbReference type="Pfam" id="PF07974">
    <property type="entry name" value="EGF_2"/>
    <property type="match status" value="2"/>
</dbReference>
<dbReference type="Proteomes" id="UP000694557">
    <property type="component" value="Unassembled WGS sequence"/>
</dbReference>
<dbReference type="SMART" id="SM00423">
    <property type="entry name" value="PSI"/>
    <property type="match status" value="1"/>
</dbReference>
<evidence type="ECO:0000256" key="16">
    <source>
        <dbReference type="ARBA" id="ARBA00023180"/>
    </source>
</evidence>
<dbReference type="InterPro" id="IPR040622">
    <property type="entry name" value="EGF_integrin_1"/>
</dbReference>
<dbReference type="Gene3D" id="3.40.50.410">
    <property type="entry name" value="von Willebrand factor, type A domain"/>
    <property type="match status" value="1"/>
</dbReference>
<organism evidence="23 24">
    <name type="scientific">Oncorhynchus kisutch</name>
    <name type="common">Coho salmon</name>
    <name type="synonym">Salmo kisutch</name>
    <dbReference type="NCBI Taxonomy" id="8019"/>
    <lineage>
        <taxon>Eukaryota</taxon>
        <taxon>Metazoa</taxon>
        <taxon>Chordata</taxon>
        <taxon>Craniata</taxon>
        <taxon>Vertebrata</taxon>
        <taxon>Euteleostomi</taxon>
        <taxon>Actinopterygii</taxon>
        <taxon>Neopterygii</taxon>
        <taxon>Teleostei</taxon>
        <taxon>Protacanthopterygii</taxon>
        <taxon>Salmoniformes</taxon>
        <taxon>Salmonidae</taxon>
        <taxon>Salmoninae</taxon>
        <taxon>Oncorhynchus</taxon>
    </lineage>
</organism>
<keyword evidence="5 18" id="KW-0812">Transmembrane</keyword>
<evidence type="ECO:0000256" key="17">
    <source>
        <dbReference type="PIRSR" id="PIRSR002512-1"/>
    </source>
</evidence>
<accession>A0A8C7LDU1</accession>
<feature type="disulfide bond" evidence="17">
    <location>
        <begin position="564"/>
        <end position="573"/>
    </location>
</feature>
<feature type="disulfide bond" evidence="17">
    <location>
        <begin position="511"/>
        <end position="520"/>
    </location>
</feature>
<feature type="disulfide bond" evidence="17">
    <location>
        <begin position="633"/>
        <end position="638"/>
    </location>
</feature>
<evidence type="ECO:0000313" key="24">
    <source>
        <dbReference type="Proteomes" id="UP000694557"/>
    </source>
</evidence>
<dbReference type="GO" id="GO:0098609">
    <property type="term" value="P:cell-cell adhesion"/>
    <property type="evidence" value="ECO:0007669"/>
    <property type="project" value="TreeGrafter"/>
</dbReference>
<evidence type="ECO:0000256" key="12">
    <source>
        <dbReference type="ARBA" id="ARBA00022989"/>
    </source>
</evidence>
<dbReference type="GO" id="GO:0033627">
    <property type="term" value="P:cell adhesion mediated by integrin"/>
    <property type="evidence" value="ECO:0007669"/>
    <property type="project" value="TreeGrafter"/>
</dbReference>
<dbReference type="Pfam" id="PF00362">
    <property type="entry name" value="Integrin_beta"/>
    <property type="match status" value="1"/>
</dbReference>
<dbReference type="InterPro" id="IPR014836">
    <property type="entry name" value="Integrin_bsu_cyt_dom"/>
</dbReference>
<keyword evidence="24" id="KW-1185">Reference proteome</keyword>
<evidence type="ECO:0000256" key="7">
    <source>
        <dbReference type="ARBA" id="ARBA00022729"/>
    </source>
</evidence>
<feature type="disulfide bond" evidence="17">
    <location>
        <begin position="635"/>
        <end position="675"/>
    </location>
</feature>
<dbReference type="SUPFAM" id="SSF57196">
    <property type="entry name" value="EGF/Laminin"/>
    <property type="match status" value="1"/>
</dbReference>
<feature type="disulfide bond" evidence="17">
    <location>
        <begin position="69"/>
        <end position="78"/>
    </location>
</feature>
<feature type="disulfide bond" evidence="17">
    <location>
        <begin position="559"/>
        <end position="588"/>
    </location>
</feature>
<dbReference type="InterPro" id="IPR036465">
    <property type="entry name" value="vWFA_dom_sf"/>
</dbReference>
<dbReference type="Ensembl" id="ENSOKIT00005118533.1">
    <property type="protein sequence ID" value="ENSOKIP00005110684.1"/>
    <property type="gene ID" value="ENSOKIG00005048341.1"/>
</dbReference>
<evidence type="ECO:0000313" key="23">
    <source>
        <dbReference type="Ensembl" id="ENSOKIP00005110684.1"/>
    </source>
</evidence>
<keyword evidence="10" id="KW-0460">Magnesium</keyword>
<evidence type="ECO:0000256" key="5">
    <source>
        <dbReference type="ARBA" id="ARBA00022692"/>
    </source>
</evidence>
<dbReference type="PANTHER" id="PTHR10082">
    <property type="entry name" value="INTEGRIN BETA SUBUNIT"/>
    <property type="match status" value="1"/>
</dbReference>
<dbReference type="Gene3D" id="2.10.25.10">
    <property type="entry name" value="Laminin"/>
    <property type="match status" value="4"/>
</dbReference>
<dbReference type="GO" id="GO:0046872">
    <property type="term" value="F:metal ion binding"/>
    <property type="evidence" value="ECO:0007669"/>
    <property type="project" value="UniProtKB-KW"/>
</dbReference>
<keyword evidence="12 20" id="KW-1133">Transmembrane helix</keyword>
<feature type="domain" description="PSI" evidence="22">
    <location>
        <begin position="62"/>
        <end position="109"/>
    </location>
</feature>
<dbReference type="Pfam" id="PF08725">
    <property type="entry name" value="Integrin_b_cyt"/>
    <property type="match status" value="1"/>
</dbReference>
<feature type="disulfide bond" evidence="17">
    <location>
        <begin position="612"/>
        <end position="619"/>
    </location>
</feature>
<feature type="disulfide bond" evidence="17">
    <location>
        <begin position="557"/>
        <end position="562"/>
    </location>
</feature>
<sequence>MFTSPGKSLMSPACLAEGDSRTGRQRSGCVGAIQTMRKVWLAVVVLLIHFTELRGSMGLDRRCLSKPTCTECLRSLGCAWCKQKDFLAQGEPDERRCDREEALRKRHCSDGQVLNPQPAIRSRAEEPMGSGVQLEPQNLHLKLRVGMPQSFEVRFRRAEVYPIDLYYLMDLSFSMKDDLKNIRNLGREVATAMKNITSAVRIGFGSFVDKVVEPYVSTVEAKLANPCNEGYKSPCQPAFSFKHVLKLTEDVEEFERKVSKQSISSNLDNPESGFDAIMQVAVCQDDIGWGNATRILVYTSDDTFHLAGDGKLAGIYQPNDGKCHLNSNGLYNKDTVYDYPSVGHLSQVISANNIRLIFAVTDQHIQNYEALSEMIPQSVVGLLEDDSSNVVQLISEACNNLSSSILLEHRDVPPGLGVSYSSHCGDDRLAQGQDRGECRDVRTNQQVNFTVTVTSSSCLSKTESFIIKVQGINEELRVTVETLCDCDCQDSEEQSSQCHGNGTFHCGICSCDSGHTGQRCECETQPDKDTSLALETLCSPAQTNSTGTPLCSGHGSCVCGQCICWDQHRGQHCQCDDISCNRHNNMICGGNGRCDCGNCECFHNYTGPACECSTLTDQCQTSNDGICSHRGQCECNECHCHPGFFGSHCTKPLAPCDTYRACVACMLHESAINMCHLPCGSAKPIRINGTQSFTCQDDTVRFNVELIINTGDIFVYYTDTPRGIDPWIINMGKAVVGIVLLGVIMIIIYRLMLEVSYQRECRRFLKDKENTCWEDTQNPLFQEAKTTFTHPMHVLEPDADCATSTFGK</sequence>
<reference evidence="23" key="1">
    <citation type="submission" date="2025-08" db="UniProtKB">
        <authorList>
            <consortium name="Ensembl"/>
        </authorList>
    </citation>
    <scope>IDENTIFICATION</scope>
</reference>
<dbReference type="InterPro" id="IPR015812">
    <property type="entry name" value="Integrin_bsu"/>
</dbReference>
<dbReference type="Gene3D" id="3.30.1680.10">
    <property type="entry name" value="ligand-binding face of the semaphorins, domain 2"/>
    <property type="match status" value="1"/>
</dbReference>
<dbReference type="InterPro" id="IPR002369">
    <property type="entry name" value="Integrin_bsu_VWA"/>
</dbReference>
<evidence type="ECO:0000259" key="22">
    <source>
        <dbReference type="SMART" id="SM00423"/>
    </source>
</evidence>
<dbReference type="PIRSF" id="PIRSF002512">
    <property type="entry name" value="Integrin_B"/>
    <property type="match status" value="1"/>
</dbReference>
<feature type="disulfide bond" evidence="17">
    <location>
        <begin position="72"/>
        <end position="108"/>
    </location>
</feature>
<evidence type="ECO:0000256" key="8">
    <source>
        <dbReference type="ARBA" id="ARBA00022737"/>
    </source>
</evidence>
<evidence type="ECO:0000256" key="6">
    <source>
        <dbReference type="ARBA" id="ARBA00022723"/>
    </source>
</evidence>
<feature type="disulfide bond" evidence="17">
    <location>
        <begin position="594"/>
        <end position="599"/>
    </location>
</feature>
<feature type="disulfide bond" evidence="17">
    <location>
        <begin position="596"/>
        <end position="627"/>
    </location>
</feature>
<feature type="disulfide bond" evidence="17">
    <location>
        <begin position="601"/>
        <end position="610"/>
    </location>
</feature>
<dbReference type="GO" id="GO:0009986">
    <property type="term" value="C:cell surface"/>
    <property type="evidence" value="ECO:0007669"/>
    <property type="project" value="TreeGrafter"/>
</dbReference>
<dbReference type="SMART" id="SM00187">
    <property type="entry name" value="INB"/>
    <property type="match status" value="1"/>
</dbReference>
<feature type="disulfide bond" evidence="17">
    <location>
        <begin position="484"/>
        <end position="488"/>
    </location>
</feature>
<dbReference type="GO" id="GO:0005925">
    <property type="term" value="C:focal adhesion"/>
    <property type="evidence" value="ECO:0007669"/>
    <property type="project" value="TreeGrafter"/>
</dbReference>
<dbReference type="GO" id="GO:0007160">
    <property type="term" value="P:cell-matrix adhesion"/>
    <property type="evidence" value="ECO:0007669"/>
    <property type="project" value="TreeGrafter"/>
</dbReference>
<dbReference type="Pfam" id="PF18372">
    <property type="entry name" value="I-EGF_1"/>
    <property type="match status" value="1"/>
</dbReference>
<dbReference type="GeneID" id="109908339"/>
<evidence type="ECO:0000256" key="18">
    <source>
        <dbReference type="RuleBase" id="RU000633"/>
    </source>
</evidence>
<evidence type="ECO:0000256" key="13">
    <source>
        <dbReference type="ARBA" id="ARBA00023037"/>
    </source>
</evidence>
<proteinExistence type="inferred from homology"/>
<evidence type="ECO:0000256" key="4">
    <source>
        <dbReference type="ARBA" id="ARBA00022536"/>
    </source>
</evidence>
<name>A0A8C7LDU1_ONCKI</name>
<dbReference type="FunFam" id="2.10.25.10:FF:000036">
    <property type="entry name" value="Integrin beta"/>
    <property type="match status" value="1"/>
</dbReference>
<dbReference type="RefSeq" id="XP_020362566.1">
    <property type="nucleotide sequence ID" value="XM_020506977.2"/>
</dbReference>
<keyword evidence="15 17" id="KW-1015">Disulfide bond</keyword>
<dbReference type="PANTHER" id="PTHR10082:SF36">
    <property type="entry name" value="INTEGRIN BETA-7"/>
    <property type="match status" value="1"/>
</dbReference>
<keyword evidence="9" id="KW-0106">Calcium</keyword>
<dbReference type="Gene3D" id="2.60.40.1510">
    <property type="entry name" value="ntegrin, alpha v. Chain A, domain 3"/>
    <property type="match status" value="1"/>
</dbReference>
<feature type="disulfide bond" evidence="17">
    <location>
        <begin position="424"/>
        <end position="438"/>
    </location>
</feature>
<keyword evidence="8" id="KW-0677">Repeat</keyword>
<keyword evidence="11 18" id="KW-0130">Cell adhesion</keyword>
<dbReference type="GO" id="GO:0008305">
    <property type="term" value="C:integrin complex"/>
    <property type="evidence" value="ECO:0007669"/>
    <property type="project" value="TreeGrafter"/>
</dbReference>
<feature type="disulfide bond" evidence="17">
    <location>
        <begin position="575"/>
        <end position="580"/>
    </location>
</feature>
<dbReference type="GO" id="GO:0005178">
    <property type="term" value="F:integrin binding"/>
    <property type="evidence" value="ECO:0007669"/>
    <property type="project" value="TreeGrafter"/>
</dbReference>
<evidence type="ECO:0000256" key="19">
    <source>
        <dbReference type="SAM" id="MobiDB-lite"/>
    </source>
</evidence>
<dbReference type="AlphaFoldDB" id="A0A8C7LDU1"/>
<dbReference type="GO" id="GO:0007229">
    <property type="term" value="P:integrin-mediated signaling pathway"/>
    <property type="evidence" value="ECO:0007669"/>
    <property type="project" value="UniProtKB-KW"/>
</dbReference>
<comment type="subcellular location">
    <subcellularLocation>
        <location evidence="1 18">Cell membrane</location>
        <topology evidence="1 18">Single-pass type I membrane protein</topology>
    </subcellularLocation>
</comment>
<dbReference type="GeneTree" id="ENSGT01150000286983"/>
<keyword evidence="14 20" id="KW-0472">Membrane</keyword>
<feature type="disulfide bond" evidence="17">
    <location>
        <begin position="283"/>
        <end position="323"/>
    </location>
</feature>